<evidence type="ECO:0000313" key="4">
    <source>
        <dbReference type="Proteomes" id="UP000189981"/>
    </source>
</evidence>
<dbReference type="Pfam" id="PF17803">
    <property type="entry name" value="Cadherin_4"/>
    <property type="match status" value="5"/>
</dbReference>
<keyword evidence="4" id="KW-1185">Reference proteome</keyword>
<dbReference type="InterPro" id="IPR002126">
    <property type="entry name" value="Cadherin-like_dom"/>
</dbReference>
<accession>A0A1T5EEL4</accession>
<proteinExistence type="predicted"/>
<dbReference type="NCBIfam" id="NF012211">
    <property type="entry name" value="tand_rpt_95"/>
    <property type="match status" value="5"/>
</dbReference>
<dbReference type="SUPFAM" id="SSF49899">
    <property type="entry name" value="Concanavalin A-like lectins/glucanases"/>
    <property type="match status" value="1"/>
</dbReference>
<gene>
    <name evidence="3" type="ORF">SAMN05661099_2936</name>
</gene>
<dbReference type="GO" id="GO:0007156">
    <property type="term" value="P:homophilic cell adhesion via plasma membrane adhesion molecules"/>
    <property type="evidence" value="ECO:0007669"/>
    <property type="project" value="InterPro"/>
</dbReference>
<sequence>MKVFFTFLLGLIILTAESTFAQFPYTDSFKNSTATGTVVGGGAKLTAGTIDPEGNGYLRLTENTAEQSGFARNTTVFPSDKGLLVTFEYYSYGGQTTETADGICFFLFDATVLNDPADPANGYNNPGFQIGGIGGSLGYAGYNGAPGLRKGFLGIGFDEFGNFATNDGGKKEGSLGVVDKIRQNVTLRGDGYGTSNGAGNYEFLKRIITTTELTPGFNVEGKVDGRTPGFNSSNPGYRKATIEILPNGANSYKINVWIVEGGVATPHHPVVDFIYNATIPPNLSYGLAASTGGFTNLHEVRNIDIVIPPSSAVKPVAVADVSTTSEDTPVTFSIISNDYDANGNYTLNLGSIDLNPSVAGEQKTLTTTDGTYTVNNSGIVTFTPALHFSGAAAAISYTIKDNGSGGVVPIEESLSATINVTVTAVNDAPVATVPTVIEITEDTPKAITGISFSDPDAAGATVVASFSVEAGALTAASGGGVTVSGAATAITLTGTLANINAFIAGGGVNYAPVTNSNVDVILTVGINDNGNVGAGGALSSTKTLILDIQPVNDPPILTSITKSGNEDSIIPFSAADFTSKFSDVDGNSITKVKIVGLPPAAEGVLKKGDVPITAGEEISFADLPSITFTPALNFNGTVAPFSWNAFDGTVYAAVDATINITVNPVNDPPIVNNIDKTVAEDVTMTFTAADFTGKYTDVENNPLVNITIVSLPLNGSLRKSGSPLIAGAVVLASELASLTFVPTTNFNGNTSFLWKASDGNSDAVSNAAVNIVVTPVDDPPVAVNDAASTESGTAVTFSVVANDTDPDGPGTIDITTVDIDPATAGIQTTFVVAGQGTYIANNNGTVTFTPLSNYDSGVGTATPVLYTVKDNTGLTSNSASIAVKVTPKVAPVANADEATTAENVAVTVNILANDTDANGNNTINTATVDLDPSTGGRQNSFTVAGQGSYTVNNAGVVTFTPVQYYNSAPGTATPISYTVNDNSGLTSNAATITITVTSVPDAPVAVADAVTTNEDNSVTFSVIANDFDRDGNSTIDPTSVDFDPGAGVKTSLVVAGEGTYTANPNGTVTFVPVANYNSGVTTATPISYTIKDNTGLTSNAATITVTVNSVNDLPVVSNVPKSGTQGQTVTFTEADFKSKYTDPENSPLTKIRVVSLPQNGTLRLYGASITAGQEIQVTDLEGITFVPVASFNGITSFSWNGNDGAGYAAVNANVVITLSAVNQPPVLTPVIRNYTGNSVVTFAASDFTNQFTDPEGNTLTKIKIETLPTSGKLKLFGVDVIPGQEIPVGDISGLTYVPEPGTSGTYNFTWNGSDGTTYAAATSTVSINVTPTNVPPVVSDIAKSGTGFADITFTTTDFTSKFTDADNNSLVKVKVINLPLNGTLRLNGVNVIAGQEIPLLDLPKLSFQSALNWSGTTSFAWNGFDGQVYAVNNANVTMTVILPVDPNAKIGVAKSLTSISDGVNGTYDVKFTFTLANYGPNALENISLKDNLALAFAGTEFTVKTITATGNLRVNTSFNGNGDTELLLPASRLTGGEERKVELEINVRLVSKSGSFFNYAIGEGTSAITGAKVQDRSTNGLKADPVVNGDVSLSEVTSIDLAPRPTFIPDGFTPNGDGINDNLIIQNTLNQKISLEVFNRWGNRVFRSVDYKNDWSGRCTEGIYLGQDIPDGTYFYVVMVDNKSKYVGSLTVQR</sequence>
<feature type="domain" description="Cadherin" evidence="2">
    <location>
        <begin position="308"/>
        <end position="436"/>
    </location>
</feature>
<organism evidence="3 4">
    <name type="scientific">Daejeonella lutea</name>
    <dbReference type="NCBI Taxonomy" id="572036"/>
    <lineage>
        <taxon>Bacteria</taxon>
        <taxon>Pseudomonadati</taxon>
        <taxon>Bacteroidota</taxon>
        <taxon>Sphingobacteriia</taxon>
        <taxon>Sphingobacteriales</taxon>
        <taxon>Sphingobacteriaceae</taxon>
        <taxon>Daejeonella</taxon>
    </lineage>
</organism>
<dbReference type="GO" id="GO:0004553">
    <property type="term" value="F:hydrolase activity, hydrolyzing O-glycosyl compounds"/>
    <property type="evidence" value="ECO:0007669"/>
    <property type="project" value="UniProtKB-ARBA"/>
</dbReference>
<dbReference type="InterPro" id="IPR026341">
    <property type="entry name" value="T9SS_type_B"/>
</dbReference>
<feature type="chain" id="PRO_5012798166" evidence="1">
    <location>
        <begin position="22"/>
        <end position="1694"/>
    </location>
</feature>
<protein>
    <submittedName>
        <fullName evidence="3">Gliding motility-associated C-terminal domain-containing protein</fullName>
    </submittedName>
</protein>
<dbReference type="Pfam" id="PF13585">
    <property type="entry name" value="CHU_C"/>
    <property type="match status" value="1"/>
</dbReference>
<dbReference type="GO" id="GO:0005509">
    <property type="term" value="F:calcium ion binding"/>
    <property type="evidence" value="ECO:0007669"/>
    <property type="project" value="InterPro"/>
</dbReference>
<dbReference type="EMBL" id="FUYR01000003">
    <property type="protein sequence ID" value="SKB82258.1"/>
    <property type="molecule type" value="Genomic_DNA"/>
</dbReference>
<dbReference type="GO" id="GO:0005975">
    <property type="term" value="P:carbohydrate metabolic process"/>
    <property type="evidence" value="ECO:0007669"/>
    <property type="project" value="UniProtKB-ARBA"/>
</dbReference>
<dbReference type="InterPro" id="IPR013320">
    <property type="entry name" value="ConA-like_dom_sf"/>
</dbReference>
<evidence type="ECO:0000313" key="3">
    <source>
        <dbReference type="EMBL" id="SKB82258.1"/>
    </source>
</evidence>
<dbReference type="Proteomes" id="UP000189981">
    <property type="component" value="Unassembled WGS sequence"/>
</dbReference>
<dbReference type="GO" id="GO:0016020">
    <property type="term" value="C:membrane"/>
    <property type="evidence" value="ECO:0007669"/>
    <property type="project" value="InterPro"/>
</dbReference>
<evidence type="ECO:0000256" key="1">
    <source>
        <dbReference type="SAM" id="SignalP"/>
    </source>
</evidence>
<feature type="signal peptide" evidence="1">
    <location>
        <begin position="1"/>
        <end position="21"/>
    </location>
</feature>
<name>A0A1T5EEL4_9SPHI</name>
<evidence type="ECO:0000259" key="2">
    <source>
        <dbReference type="PROSITE" id="PS50268"/>
    </source>
</evidence>
<keyword evidence="1" id="KW-0732">Signal</keyword>
<dbReference type="PROSITE" id="PS50268">
    <property type="entry name" value="CADHERIN_2"/>
    <property type="match status" value="1"/>
</dbReference>
<dbReference type="Pfam" id="PF17963">
    <property type="entry name" value="Big_9"/>
    <property type="match status" value="1"/>
</dbReference>
<dbReference type="OrthoDB" id="5726170at2"/>
<dbReference type="NCBIfam" id="TIGR04131">
    <property type="entry name" value="Bac_Flav_CTERM"/>
    <property type="match status" value="1"/>
</dbReference>
<dbReference type="InterPro" id="IPR040853">
    <property type="entry name" value="RapA2_cadherin-like"/>
</dbReference>
<dbReference type="RefSeq" id="WP_079703450.1">
    <property type="nucleotide sequence ID" value="NZ_FUYR01000003.1"/>
</dbReference>
<reference evidence="4" key="1">
    <citation type="submission" date="2017-02" db="EMBL/GenBank/DDBJ databases">
        <authorList>
            <person name="Varghese N."/>
            <person name="Submissions S."/>
        </authorList>
    </citation>
    <scope>NUCLEOTIDE SEQUENCE [LARGE SCALE GENOMIC DNA]</scope>
    <source>
        <strain evidence="4">DSM 22385</strain>
    </source>
</reference>
<dbReference type="STRING" id="572036.SAMN05661099_2936"/>